<organism evidence="2 3">
    <name type="scientific">Methylococcus capsulatus</name>
    <dbReference type="NCBI Taxonomy" id="414"/>
    <lineage>
        <taxon>Bacteria</taxon>
        <taxon>Pseudomonadati</taxon>
        <taxon>Pseudomonadota</taxon>
        <taxon>Gammaproteobacteria</taxon>
        <taxon>Methylococcales</taxon>
        <taxon>Methylococcaceae</taxon>
        <taxon>Methylococcus</taxon>
    </lineage>
</organism>
<protein>
    <submittedName>
        <fullName evidence="2">Uncharacterized protein</fullName>
    </submittedName>
</protein>
<gene>
    <name evidence="2" type="ORF">MCNOR_3009</name>
</gene>
<sequence>MVAPVVDVFVLAPAVLAQREVRHRGVRAVVGQPVDEGVARPALGAVDEGVPVAAGGGVSHFVQAIGADEVVRRHVDGRFVSGIAEQDFEPGVAPEFGGQANGRLRIGQRRGTGDQCVDEPLDRGWIAFGVDLDAAAAVPHPAGEAGFAGEPADERAEPHALHTTADLDALGGPHAGFQAAAESLRTPAAHQMRQAPSSETMQGPTGLRGVQGLP</sequence>
<reference evidence="2" key="1">
    <citation type="submission" date="2023-03" db="EMBL/GenBank/DDBJ databases">
        <authorList>
            <person name="Pearce D."/>
        </authorList>
    </citation>
    <scope>NUCLEOTIDE SEQUENCE</scope>
    <source>
        <strain evidence="2">Mc</strain>
    </source>
</reference>
<proteinExistence type="predicted"/>
<evidence type="ECO:0000313" key="2">
    <source>
        <dbReference type="EMBL" id="CAI8878227.1"/>
    </source>
</evidence>
<feature type="region of interest" description="Disordered" evidence="1">
    <location>
        <begin position="169"/>
        <end position="214"/>
    </location>
</feature>
<name>A0AA35V6L4_METCP</name>
<accession>A0AA35V6L4</accession>
<evidence type="ECO:0000256" key="1">
    <source>
        <dbReference type="SAM" id="MobiDB-lite"/>
    </source>
</evidence>
<feature type="compositionally biased region" description="Polar residues" evidence="1">
    <location>
        <begin position="194"/>
        <end position="203"/>
    </location>
</feature>
<dbReference type="AlphaFoldDB" id="A0AA35V6L4"/>
<dbReference type="EMBL" id="OX458332">
    <property type="protein sequence ID" value="CAI8878227.1"/>
    <property type="molecule type" value="Genomic_DNA"/>
</dbReference>
<dbReference type="Proteomes" id="UP001158598">
    <property type="component" value="Chromosome"/>
</dbReference>
<evidence type="ECO:0000313" key="3">
    <source>
        <dbReference type="Proteomes" id="UP001158598"/>
    </source>
</evidence>